<dbReference type="Proteomes" id="UP000217790">
    <property type="component" value="Unassembled WGS sequence"/>
</dbReference>
<proteinExistence type="predicted"/>
<accession>A0A2H3DCH6</accession>
<evidence type="ECO:0000313" key="2">
    <source>
        <dbReference type="Proteomes" id="UP000217790"/>
    </source>
</evidence>
<dbReference type="EMBL" id="KZ293672">
    <property type="protein sequence ID" value="PBK88578.1"/>
    <property type="molecule type" value="Genomic_DNA"/>
</dbReference>
<protein>
    <submittedName>
        <fullName evidence="1">Uncharacterized protein</fullName>
    </submittedName>
</protein>
<dbReference type="OrthoDB" id="3113968at2759"/>
<name>A0A2H3DCH6_ARMGA</name>
<dbReference type="AlphaFoldDB" id="A0A2H3DCH6"/>
<organism evidence="1 2">
    <name type="scientific">Armillaria gallica</name>
    <name type="common">Bulbous honey fungus</name>
    <name type="synonym">Armillaria bulbosa</name>
    <dbReference type="NCBI Taxonomy" id="47427"/>
    <lineage>
        <taxon>Eukaryota</taxon>
        <taxon>Fungi</taxon>
        <taxon>Dikarya</taxon>
        <taxon>Basidiomycota</taxon>
        <taxon>Agaricomycotina</taxon>
        <taxon>Agaricomycetes</taxon>
        <taxon>Agaricomycetidae</taxon>
        <taxon>Agaricales</taxon>
        <taxon>Marasmiineae</taxon>
        <taxon>Physalacriaceae</taxon>
        <taxon>Armillaria</taxon>
    </lineage>
</organism>
<gene>
    <name evidence="1" type="ORF">ARMGADRAFT_362344</name>
</gene>
<dbReference type="InParanoid" id="A0A2H3DCH6"/>
<reference evidence="2" key="1">
    <citation type="journal article" date="2017" name="Nat. Ecol. Evol.">
        <title>Genome expansion and lineage-specific genetic innovations in the forest pathogenic fungi Armillaria.</title>
        <authorList>
            <person name="Sipos G."/>
            <person name="Prasanna A.N."/>
            <person name="Walter M.C."/>
            <person name="O'Connor E."/>
            <person name="Balint B."/>
            <person name="Krizsan K."/>
            <person name="Kiss B."/>
            <person name="Hess J."/>
            <person name="Varga T."/>
            <person name="Slot J."/>
            <person name="Riley R."/>
            <person name="Boka B."/>
            <person name="Rigling D."/>
            <person name="Barry K."/>
            <person name="Lee J."/>
            <person name="Mihaltcheva S."/>
            <person name="LaButti K."/>
            <person name="Lipzen A."/>
            <person name="Waldron R."/>
            <person name="Moloney N.M."/>
            <person name="Sperisen C."/>
            <person name="Kredics L."/>
            <person name="Vagvoelgyi C."/>
            <person name="Patrignani A."/>
            <person name="Fitzpatrick D."/>
            <person name="Nagy I."/>
            <person name="Doyle S."/>
            <person name="Anderson J.B."/>
            <person name="Grigoriev I.V."/>
            <person name="Gueldener U."/>
            <person name="Muensterkoetter M."/>
            <person name="Nagy L.G."/>
        </authorList>
    </citation>
    <scope>NUCLEOTIDE SEQUENCE [LARGE SCALE GENOMIC DNA]</scope>
    <source>
        <strain evidence="2">Ar21-2</strain>
    </source>
</reference>
<keyword evidence="2" id="KW-1185">Reference proteome</keyword>
<sequence>MTRRWWLRFPCHKYGGYLVPIDIARRILPQRLDGTSHRRSFGKREVTHSFNVYEVDIALISEGVYACTSILQRVYRGGPPQVLQSVAEYENTTRPLECTSIMQGRTKDNWNTKPWWRERWRRAQGGYAGQNLAPARCRSTCSEIAWLMVLDIARQDSMSCNHINWWLRFC</sequence>
<evidence type="ECO:0000313" key="1">
    <source>
        <dbReference type="EMBL" id="PBK88578.1"/>
    </source>
</evidence>